<dbReference type="EMBL" id="KI392311">
    <property type="protein sequence ID" value="ERN17748.1"/>
    <property type="molecule type" value="Genomic_DNA"/>
</dbReference>
<dbReference type="AlphaFoldDB" id="U5DBG2"/>
<feature type="transmembrane region" description="Helical" evidence="2">
    <location>
        <begin position="12"/>
        <end position="34"/>
    </location>
</feature>
<name>U5DBG2_AMBTC</name>
<protein>
    <submittedName>
        <fullName evidence="3">Uncharacterized protein</fullName>
    </submittedName>
</protein>
<accession>U5DBG2</accession>
<dbReference type="HOGENOM" id="CLU_1818408_0_0_1"/>
<evidence type="ECO:0000313" key="3">
    <source>
        <dbReference type="EMBL" id="ERN17748.1"/>
    </source>
</evidence>
<dbReference type="KEGG" id="atr:18446078"/>
<dbReference type="PANTHER" id="PTHR34125">
    <property type="entry name" value="OS01G0762900 PROTEIN"/>
    <property type="match status" value="1"/>
</dbReference>
<keyword evidence="2" id="KW-0812">Transmembrane</keyword>
<dbReference type="OMA" id="WEMGSSE"/>
<dbReference type="OrthoDB" id="649865at2759"/>
<keyword evidence="2" id="KW-0472">Membrane</keyword>
<evidence type="ECO:0000256" key="2">
    <source>
        <dbReference type="SAM" id="Phobius"/>
    </source>
</evidence>
<feature type="transmembrane region" description="Helical" evidence="2">
    <location>
        <begin position="40"/>
        <end position="59"/>
    </location>
</feature>
<evidence type="ECO:0000256" key="1">
    <source>
        <dbReference type="SAM" id="MobiDB-lite"/>
    </source>
</evidence>
<dbReference type="PANTHER" id="PTHR34125:SF7">
    <property type="entry name" value="TRANSMEMBRANE PROTEIN"/>
    <property type="match status" value="1"/>
</dbReference>
<dbReference type="eggNOG" id="ENOG502S4A8">
    <property type="taxonomic scope" value="Eukaryota"/>
</dbReference>
<reference evidence="4" key="1">
    <citation type="journal article" date="2013" name="Science">
        <title>The Amborella genome and the evolution of flowering plants.</title>
        <authorList>
            <consortium name="Amborella Genome Project"/>
        </authorList>
    </citation>
    <scope>NUCLEOTIDE SEQUENCE [LARGE SCALE GENOMIC DNA]</scope>
</reference>
<sequence>MEISEMLLKYKYHAIYASLVFLSLLSLVLVAPKFLTILKFFWPLLVSTGLFLVAIIFFGKTASWEMGSSERGGEFSDGLESESREGFVGTSEGSVNSSNGVLESAAEQHEGGVSVFNSIMGFMGHKEEDAGSRRERKQKKSL</sequence>
<dbReference type="Proteomes" id="UP000017836">
    <property type="component" value="Unassembled WGS sequence"/>
</dbReference>
<organism evidence="3 4">
    <name type="scientific">Amborella trichopoda</name>
    <dbReference type="NCBI Taxonomy" id="13333"/>
    <lineage>
        <taxon>Eukaryota</taxon>
        <taxon>Viridiplantae</taxon>
        <taxon>Streptophyta</taxon>
        <taxon>Embryophyta</taxon>
        <taxon>Tracheophyta</taxon>
        <taxon>Spermatophyta</taxon>
        <taxon>Magnoliopsida</taxon>
        <taxon>Amborellales</taxon>
        <taxon>Amborellaceae</taxon>
        <taxon>Amborella</taxon>
    </lineage>
</organism>
<proteinExistence type="predicted"/>
<keyword evidence="2" id="KW-1133">Transmembrane helix</keyword>
<feature type="compositionally biased region" description="Polar residues" evidence="1">
    <location>
        <begin position="91"/>
        <end position="101"/>
    </location>
</feature>
<gene>
    <name evidence="3" type="ORF">AMTR_s00047p00083900</name>
</gene>
<evidence type="ECO:0000313" key="4">
    <source>
        <dbReference type="Proteomes" id="UP000017836"/>
    </source>
</evidence>
<feature type="region of interest" description="Disordered" evidence="1">
    <location>
        <begin position="66"/>
        <end position="101"/>
    </location>
</feature>
<dbReference type="Gramene" id="ERN17748">
    <property type="protein sequence ID" value="ERN17748"/>
    <property type="gene ID" value="AMTR_s00047p00083900"/>
</dbReference>
<keyword evidence="4" id="KW-1185">Reference proteome</keyword>